<dbReference type="Pfam" id="PF26347">
    <property type="entry name" value="YtrI_sporulation"/>
    <property type="match status" value="1"/>
</dbReference>
<dbReference type="AlphaFoldDB" id="K0J390"/>
<evidence type="ECO:0000313" key="5">
    <source>
        <dbReference type="Proteomes" id="UP000006294"/>
    </source>
</evidence>
<feature type="transmembrane region" description="Helical" evidence="2">
    <location>
        <begin position="12"/>
        <end position="34"/>
    </location>
</feature>
<dbReference type="OrthoDB" id="2691164at2"/>
<dbReference type="KEGG" id="axl:AXY_09240"/>
<keyword evidence="2" id="KW-0472">Membrane</keyword>
<dbReference type="NCBIfam" id="NF041479">
    <property type="entry name" value="spor_membprot_YtrI"/>
    <property type="match status" value="1"/>
</dbReference>
<dbReference type="eggNOG" id="ENOG5031KY3">
    <property type="taxonomic scope" value="Bacteria"/>
</dbReference>
<dbReference type="InterPro" id="IPR058620">
    <property type="entry name" value="YtrI_C"/>
</dbReference>
<keyword evidence="1" id="KW-0175">Coiled coil</keyword>
<dbReference type="HOGENOM" id="CLU_135467_0_0_9"/>
<dbReference type="Proteomes" id="UP000006294">
    <property type="component" value="Chromosome"/>
</dbReference>
<feature type="coiled-coil region" evidence="1">
    <location>
        <begin position="38"/>
        <end position="79"/>
    </location>
</feature>
<proteinExistence type="predicted"/>
<dbReference type="RefSeq" id="WP_015009661.1">
    <property type="nucleotide sequence ID" value="NC_018704.1"/>
</dbReference>
<sequence>MHLVPYYKNKNWQRFLAGLFVGALLSYFVFIYMYGQLLEKRIEENLQLRIEKQELQLAYQTLEQKMSDLNQKYQEKLTVHSIEIKITNAETFKLDRFSLHELQELLRNEVNVILGKEVTTLTEHYPLLIRTVENKPYKVDDFSYQAKVKHLFINEHSEIHIELDKAR</sequence>
<dbReference type="InterPro" id="IPR048198">
    <property type="entry name" value="YtrI"/>
</dbReference>
<dbReference type="EMBL" id="AP012050">
    <property type="protein sequence ID" value="BAM47056.1"/>
    <property type="molecule type" value="Genomic_DNA"/>
</dbReference>
<evidence type="ECO:0000259" key="3">
    <source>
        <dbReference type="Pfam" id="PF26347"/>
    </source>
</evidence>
<feature type="domain" description="Sporulation membrane protein YtrI C-terminal" evidence="3">
    <location>
        <begin position="81"/>
        <end position="163"/>
    </location>
</feature>
<evidence type="ECO:0000313" key="4">
    <source>
        <dbReference type="EMBL" id="BAM47056.1"/>
    </source>
</evidence>
<dbReference type="STRING" id="698758.AXY_09240"/>
<evidence type="ECO:0000256" key="1">
    <source>
        <dbReference type="SAM" id="Coils"/>
    </source>
</evidence>
<keyword evidence="2" id="KW-0812">Transmembrane</keyword>
<organism evidence="4 5">
    <name type="scientific">Amphibacillus xylanus (strain ATCC 51415 / DSM 6626 / JCM 7361 / LMG 17667 / NBRC 15112 / Ep01)</name>
    <dbReference type="NCBI Taxonomy" id="698758"/>
    <lineage>
        <taxon>Bacteria</taxon>
        <taxon>Bacillati</taxon>
        <taxon>Bacillota</taxon>
        <taxon>Bacilli</taxon>
        <taxon>Bacillales</taxon>
        <taxon>Bacillaceae</taxon>
        <taxon>Amphibacillus</taxon>
    </lineage>
</organism>
<name>K0J390_AMPXN</name>
<reference evidence="4 5" key="1">
    <citation type="submission" date="2011-01" db="EMBL/GenBank/DDBJ databases">
        <title>Whole genome sequence of Amphibacillus xylinus NBRC 15112.</title>
        <authorList>
            <person name="Nakazawa H."/>
            <person name="Katano Y."/>
            <person name="Nakamura S."/>
            <person name="Sasagawa M."/>
            <person name="Fukada J."/>
            <person name="Arai T."/>
            <person name="Sasakura N."/>
            <person name="Mochizuki D."/>
            <person name="Hosoyama A."/>
            <person name="Harada K."/>
            <person name="Horikawa H."/>
            <person name="Kato Y."/>
            <person name="Harada T."/>
            <person name="Sasaki K."/>
            <person name="Sekiguchi M."/>
            <person name="Hodoyama M."/>
            <person name="Nishiko R."/>
            <person name="Narita H."/>
            <person name="Hanamaki A."/>
            <person name="Hata C."/>
            <person name="Konno Y."/>
            <person name="Niimura Y."/>
            <person name="Yamazaki S."/>
            <person name="Fujita N."/>
        </authorList>
    </citation>
    <scope>NUCLEOTIDE SEQUENCE [LARGE SCALE GENOMIC DNA]</scope>
    <source>
        <strain evidence="5">ATCC 51415 / DSM 6626 / JCM 7361 / LMG 17667 / NBRC 15112 / Ep01</strain>
    </source>
</reference>
<evidence type="ECO:0000256" key="2">
    <source>
        <dbReference type="SAM" id="Phobius"/>
    </source>
</evidence>
<protein>
    <recommendedName>
        <fullName evidence="3">Sporulation membrane protein YtrI C-terminal domain-containing protein</fullName>
    </recommendedName>
</protein>
<keyword evidence="5" id="KW-1185">Reference proteome</keyword>
<gene>
    <name evidence="4" type="ordered locus">AXY_09240</name>
</gene>
<accession>K0J390</accession>
<keyword evidence="2" id="KW-1133">Transmembrane helix</keyword>